<keyword evidence="10" id="KW-0812">Transmembrane</keyword>
<dbReference type="InterPro" id="IPR002401">
    <property type="entry name" value="Cyt_P450_E_grp-I"/>
</dbReference>
<keyword evidence="6 8" id="KW-0408">Iron</keyword>
<dbReference type="Proteomes" id="UP000244855">
    <property type="component" value="Unassembled WGS sequence"/>
</dbReference>
<evidence type="ECO:0000256" key="2">
    <source>
        <dbReference type="ARBA" id="ARBA00010617"/>
    </source>
</evidence>
<accession>A0A2V1DS95</accession>
<evidence type="ECO:0000256" key="4">
    <source>
        <dbReference type="ARBA" id="ARBA00022723"/>
    </source>
</evidence>
<dbReference type="CDD" id="cd11041">
    <property type="entry name" value="CYP503A1-like"/>
    <property type="match status" value="1"/>
</dbReference>
<dbReference type="PRINTS" id="PR00463">
    <property type="entry name" value="EP450I"/>
</dbReference>
<evidence type="ECO:0000256" key="3">
    <source>
        <dbReference type="ARBA" id="ARBA00022617"/>
    </source>
</evidence>
<keyword evidence="10" id="KW-0472">Membrane</keyword>
<gene>
    <name evidence="11" type="ORF">DM02DRAFT_728245</name>
</gene>
<feature type="binding site" description="axial binding residue" evidence="8">
    <location>
        <position position="449"/>
    </location>
    <ligand>
        <name>heme</name>
        <dbReference type="ChEBI" id="CHEBI:30413"/>
    </ligand>
    <ligandPart>
        <name>Fe</name>
        <dbReference type="ChEBI" id="CHEBI:18248"/>
    </ligandPart>
</feature>
<keyword evidence="7 9" id="KW-0503">Monooxygenase</keyword>
<evidence type="ECO:0000256" key="6">
    <source>
        <dbReference type="ARBA" id="ARBA00023004"/>
    </source>
</evidence>
<dbReference type="AlphaFoldDB" id="A0A2V1DS95"/>
<evidence type="ECO:0000256" key="10">
    <source>
        <dbReference type="SAM" id="Phobius"/>
    </source>
</evidence>
<evidence type="ECO:0000256" key="9">
    <source>
        <dbReference type="RuleBase" id="RU000461"/>
    </source>
</evidence>
<dbReference type="PANTHER" id="PTHR46206">
    <property type="entry name" value="CYTOCHROME P450"/>
    <property type="match status" value="1"/>
</dbReference>
<dbReference type="GO" id="GO:0016705">
    <property type="term" value="F:oxidoreductase activity, acting on paired donors, with incorporation or reduction of molecular oxygen"/>
    <property type="evidence" value="ECO:0007669"/>
    <property type="project" value="InterPro"/>
</dbReference>
<keyword evidence="3 8" id="KW-0349">Heme</keyword>
<keyword evidence="4 8" id="KW-0479">Metal-binding</keyword>
<proteinExistence type="inferred from homology"/>
<dbReference type="PANTHER" id="PTHR46206:SF2">
    <property type="entry name" value="CYTOCHROME P450 MONOOXYGENASE AUSG-RELATED"/>
    <property type="match status" value="1"/>
</dbReference>
<organism evidence="11 12">
    <name type="scientific">Periconia macrospinosa</name>
    <dbReference type="NCBI Taxonomy" id="97972"/>
    <lineage>
        <taxon>Eukaryota</taxon>
        <taxon>Fungi</taxon>
        <taxon>Dikarya</taxon>
        <taxon>Ascomycota</taxon>
        <taxon>Pezizomycotina</taxon>
        <taxon>Dothideomycetes</taxon>
        <taxon>Pleosporomycetidae</taxon>
        <taxon>Pleosporales</taxon>
        <taxon>Massarineae</taxon>
        <taxon>Periconiaceae</taxon>
        <taxon>Periconia</taxon>
    </lineage>
</organism>
<keyword evidence="10" id="KW-1133">Transmembrane helix</keyword>
<dbReference type="GO" id="GO:0004497">
    <property type="term" value="F:monooxygenase activity"/>
    <property type="evidence" value="ECO:0007669"/>
    <property type="project" value="UniProtKB-KW"/>
</dbReference>
<evidence type="ECO:0000313" key="12">
    <source>
        <dbReference type="Proteomes" id="UP000244855"/>
    </source>
</evidence>
<dbReference type="SUPFAM" id="SSF48264">
    <property type="entry name" value="Cytochrome P450"/>
    <property type="match status" value="1"/>
</dbReference>
<evidence type="ECO:0000256" key="1">
    <source>
        <dbReference type="ARBA" id="ARBA00001971"/>
    </source>
</evidence>
<dbReference type="Gene3D" id="1.10.630.10">
    <property type="entry name" value="Cytochrome P450"/>
    <property type="match status" value="1"/>
</dbReference>
<comment type="similarity">
    <text evidence="2 9">Belongs to the cytochrome P450 family.</text>
</comment>
<dbReference type="STRING" id="97972.A0A2V1DS95"/>
<protein>
    <submittedName>
        <fullName evidence="11">Cytochrome P450</fullName>
    </submittedName>
</protein>
<evidence type="ECO:0000256" key="5">
    <source>
        <dbReference type="ARBA" id="ARBA00023002"/>
    </source>
</evidence>
<dbReference type="OrthoDB" id="1844152at2759"/>
<dbReference type="InterPro" id="IPR017972">
    <property type="entry name" value="Cyt_P450_CS"/>
</dbReference>
<dbReference type="EMBL" id="KZ805366">
    <property type="protein sequence ID" value="PVI00866.1"/>
    <property type="molecule type" value="Genomic_DNA"/>
</dbReference>
<evidence type="ECO:0000313" key="11">
    <source>
        <dbReference type="EMBL" id="PVI00866.1"/>
    </source>
</evidence>
<dbReference type="GO" id="GO:0005506">
    <property type="term" value="F:iron ion binding"/>
    <property type="evidence" value="ECO:0007669"/>
    <property type="project" value="InterPro"/>
</dbReference>
<name>A0A2V1DS95_9PLEO</name>
<dbReference type="InterPro" id="IPR001128">
    <property type="entry name" value="Cyt_P450"/>
</dbReference>
<reference evidence="11 12" key="1">
    <citation type="journal article" date="2018" name="Sci. Rep.">
        <title>Comparative genomics provides insights into the lifestyle and reveals functional heterogeneity of dark septate endophytic fungi.</title>
        <authorList>
            <person name="Knapp D.G."/>
            <person name="Nemeth J.B."/>
            <person name="Barry K."/>
            <person name="Hainaut M."/>
            <person name="Henrissat B."/>
            <person name="Johnson J."/>
            <person name="Kuo A."/>
            <person name="Lim J.H.P."/>
            <person name="Lipzen A."/>
            <person name="Nolan M."/>
            <person name="Ohm R.A."/>
            <person name="Tamas L."/>
            <person name="Grigoriev I.V."/>
            <person name="Spatafora J.W."/>
            <person name="Nagy L.G."/>
            <person name="Kovacs G.M."/>
        </authorList>
    </citation>
    <scope>NUCLEOTIDE SEQUENCE [LARGE SCALE GENOMIC DNA]</scope>
    <source>
        <strain evidence="11 12">DSE2036</strain>
    </source>
</reference>
<keyword evidence="5 9" id="KW-0560">Oxidoreductase</keyword>
<dbReference type="InterPro" id="IPR036396">
    <property type="entry name" value="Cyt_P450_sf"/>
</dbReference>
<sequence>MNSIQIVTESTPHLSYISSHASINTAAAACCLAIFYFFVFGQRVATNATWHALTEDALKNPSKARAQWVANAHEIVYGRMRKIKGSIAVFSSTGPTVVVPNSLAHEIRNMKELHFGRGLIENFLGHHQGLTPFLAIDHHEIAQEVIRLNLTRSLDHITEDMNAEVEAALMDMLGDVPELKHLIQRLVARVSTRVFLGEELSNNAEWLDIALSYVENSMKAIHRLSSFHPLMRPIAQWWIPELGVCRQQVRKSRELINPLVLERLRKKANGAMTEKTADMISWIDDKAKAKGVKVDFAELQLLLAHAALHTTTEMVSGLMCDLLENENWIPRLREEMVSSLSQQGWKKTSLASMKLLDSAMKESQRFLRMTDLGMNRLALTDVTLSDGTIIPKGYKVSVEHRLDDPTLYPNAEMFEADRFLKLRETDQSKWHFVTGSPEHLSFGYGKHTCPGRFFASHEIKIAMVHLLIKYDWKFTEEGRLENVSIGSEYSFNQRQKVMVKRLERSPRNLDNRYSYLDIFIKYKKKLYIILLVIKIIVKIIIKLTNNFKFILVGGGGLGNRKLYRLKVVSKVR</sequence>
<keyword evidence="12" id="KW-1185">Reference proteome</keyword>
<dbReference type="Pfam" id="PF00067">
    <property type="entry name" value="p450"/>
    <property type="match status" value="1"/>
</dbReference>
<evidence type="ECO:0000256" key="8">
    <source>
        <dbReference type="PIRSR" id="PIRSR602401-1"/>
    </source>
</evidence>
<feature type="transmembrane region" description="Helical" evidence="10">
    <location>
        <begin position="20"/>
        <end position="40"/>
    </location>
</feature>
<dbReference type="GO" id="GO:0020037">
    <property type="term" value="F:heme binding"/>
    <property type="evidence" value="ECO:0007669"/>
    <property type="project" value="InterPro"/>
</dbReference>
<dbReference type="PROSITE" id="PS00086">
    <property type="entry name" value="CYTOCHROME_P450"/>
    <property type="match status" value="1"/>
</dbReference>
<comment type="cofactor">
    <cofactor evidence="1 8">
        <name>heme</name>
        <dbReference type="ChEBI" id="CHEBI:30413"/>
    </cofactor>
</comment>
<evidence type="ECO:0000256" key="7">
    <source>
        <dbReference type="ARBA" id="ARBA00023033"/>
    </source>
</evidence>